<evidence type="ECO:0000259" key="1">
    <source>
        <dbReference type="PROSITE" id="PS50801"/>
    </source>
</evidence>
<name>A0A931DRR5_9ACTN</name>
<sequence length="274" mass="29400">MTKTTVPGLRTATERGHLVLALPPRTGWHNYTAIREALYEALTVPSARGHAGLVVDFGETVLMDASGLVLLARAQARARLLGRTLRLVVPPSDGRLRDALDATGLGGLVQVHPDIEAAVATPPRVVRPRDAAAPDPAQVLDAIRALHPEDVRLSRCLPDAELTITTAYPPGDDHVLVHVGGVLDQITVSRLGEALTTMIEKDAVHLRVLTHDLIRVRCDPLPVLLGIRWRACAEGGCLSLANLPPRLRQIIDREGLGPAFQCGRLTAPDLTTVS</sequence>
<dbReference type="RefSeq" id="WP_197015612.1">
    <property type="nucleotide sequence ID" value="NZ_BAABES010000003.1"/>
</dbReference>
<organism evidence="2 3">
    <name type="scientific">Actinomadura viridis</name>
    <dbReference type="NCBI Taxonomy" id="58110"/>
    <lineage>
        <taxon>Bacteria</taxon>
        <taxon>Bacillati</taxon>
        <taxon>Actinomycetota</taxon>
        <taxon>Actinomycetes</taxon>
        <taxon>Streptosporangiales</taxon>
        <taxon>Thermomonosporaceae</taxon>
        <taxon>Actinomadura</taxon>
    </lineage>
</organism>
<evidence type="ECO:0000313" key="2">
    <source>
        <dbReference type="EMBL" id="MBG6093568.1"/>
    </source>
</evidence>
<dbReference type="InterPro" id="IPR036513">
    <property type="entry name" value="STAS_dom_sf"/>
</dbReference>
<comment type="caution">
    <text evidence="2">The sequence shown here is derived from an EMBL/GenBank/DDBJ whole genome shotgun (WGS) entry which is preliminary data.</text>
</comment>
<dbReference type="CDD" id="cd07043">
    <property type="entry name" value="STAS_anti-anti-sigma_factors"/>
    <property type="match status" value="2"/>
</dbReference>
<proteinExistence type="predicted"/>
<reference evidence="2" key="1">
    <citation type="submission" date="2020-11" db="EMBL/GenBank/DDBJ databases">
        <title>Sequencing the genomes of 1000 actinobacteria strains.</title>
        <authorList>
            <person name="Klenk H.-P."/>
        </authorList>
    </citation>
    <scope>NUCLEOTIDE SEQUENCE</scope>
    <source>
        <strain evidence="2">DSM 43175</strain>
    </source>
</reference>
<dbReference type="PANTHER" id="PTHR33495:SF2">
    <property type="entry name" value="ANTI-SIGMA FACTOR ANTAGONIST TM_1081-RELATED"/>
    <property type="match status" value="1"/>
</dbReference>
<dbReference type="Gene3D" id="3.30.750.24">
    <property type="entry name" value="STAS domain"/>
    <property type="match status" value="2"/>
</dbReference>
<gene>
    <name evidence="2" type="ORF">IW256_007681</name>
</gene>
<evidence type="ECO:0000313" key="3">
    <source>
        <dbReference type="Proteomes" id="UP000614047"/>
    </source>
</evidence>
<feature type="domain" description="STAS" evidence="1">
    <location>
        <begin position="7"/>
        <end position="122"/>
    </location>
</feature>
<dbReference type="GO" id="GO:0043856">
    <property type="term" value="F:anti-sigma factor antagonist activity"/>
    <property type="evidence" value="ECO:0007669"/>
    <property type="project" value="TreeGrafter"/>
</dbReference>
<dbReference type="AlphaFoldDB" id="A0A931DRR5"/>
<dbReference type="SUPFAM" id="SSF52091">
    <property type="entry name" value="SpoIIaa-like"/>
    <property type="match status" value="2"/>
</dbReference>
<dbReference type="PROSITE" id="PS50801">
    <property type="entry name" value="STAS"/>
    <property type="match status" value="1"/>
</dbReference>
<protein>
    <submittedName>
        <fullName evidence="2">Anti-anti-sigma regulatory factor</fullName>
    </submittedName>
</protein>
<accession>A0A931DRR5</accession>
<dbReference type="InterPro" id="IPR002645">
    <property type="entry name" value="STAS_dom"/>
</dbReference>
<dbReference type="Proteomes" id="UP000614047">
    <property type="component" value="Unassembled WGS sequence"/>
</dbReference>
<dbReference type="EMBL" id="JADOUA010000001">
    <property type="protein sequence ID" value="MBG6093568.1"/>
    <property type="molecule type" value="Genomic_DNA"/>
</dbReference>
<keyword evidence="3" id="KW-1185">Reference proteome</keyword>
<dbReference type="PANTHER" id="PTHR33495">
    <property type="entry name" value="ANTI-SIGMA FACTOR ANTAGONIST TM_1081-RELATED-RELATED"/>
    <property type="match status" value="1"/>
</dbReference>